<feature type="compositionally biased region" description="Pro residues" evidence="1">
    <location>
        <begin position="123"/>
        <end position="138"/>
    </location>
</feature>
<dbReference type="AlphaFoldDB" id="A0A1F5JHR8"/>
<evidence type="ECO:0000256" key="2">
    <source>
        <dbReference type="SAM" id="Phobius"/>
    </source>
</evidence>
<feature type="compositionally biased region" description="Low complexity" evidence="1">
    <location>
        <begin position="278"/>
        <end position="304"/>
    </location>
</feature>
<feature type="chain" id="PRO_5009519021" description="Fibronectin type-III domain-containing protein" evidence="3">
    <location>
        <begin position="21"/>
        <end position="372"/>
    </location>
</feature>
<evidence type="ECO:0000313" key="4">
    <source>
        <dbReference type="EMBL" id="OGE28129.1"/>
    </source>
</evidence>
<protein>
    <recommendedName>
        <fullName evidence="6">Fibronectin type-III domain-containing protein</fullName>
    </recommendedName>
</protein>
<feature type="signal peptide" evidence="3">
    <location>
        <begin position="1"/>
        <end position="20"/>
    </location>
</feature>
<evidence type="ECO:0000256" key="1">
    <source>
        <dbReference type="SAM" id="MobiDB-lite"/>
    </source>
</evidence>
<name>A0A1F5JHR8_9BACT</name>
<evidence type="ECO:0000256" key="3">
    <source>
        <dbReference type="SAM" id="SignalP"/>
    </source>
</evidence>
<feature type="region of interest" description="Disordered" evidence="1">
    <location>
        <begin position="273"/>
        <end position="304"/>
    </location>
</feature>
<dbReference type="EMBL" id="MFCP01000021">
    <property type="protein sequence ID" value="OGE28129.1"/>
    <property type="molecule type" value="Genomic_DNA"/>
</dbReference>
<dbReference type="Gene3D" id="2.60.40.10">
    <property type="entry name" value="Immunoglobulins"/>
    <property type="match status" value="1"/>
</dbReference>
<reference evidence="4 5" key="1">
    <citation type="journal article" date="2016" name="Nat. Commun.">
        <title>Thousands of microbial genomes shed light on interconnected biogeochemical processes in an aquifer system.</title>
        <authorList>
            <person name="Anantharaman K."/>
            <person name="Brown C.T."/>
            <person name="Hug L.A."/>
            <person name="Sharon I."/>
            <person name="Castelle C.J."/>
            <person name="Probst A.J."/>
            <person name="Thomas B.C."/>
            <person name="Singh A."/>
            <person name="Wilkins M.J."/>
            <person name="Karaoz U."/>
            <person name="Brodie E.L."/>
            <person name="Williams K.H."/>
            <person name="Hubbard S.S."/>
            <person name="Banfield J.F."/>
        </authorList>
    </citation>
    <scope>NUCLEOTIDE SEQUENCE [LARGE SCALE GENOMIC DNA]</scope>
</reference>
<dbReference type="Proteomes" id="UP000177555">
    <property type="component" value="Unassembled WGS sequence"/>
</dbReference>
<sequence>MLAIFLGLLSLLVFAKPVIAGEPPTQISPSNNSTVSSSTLNWQAPSYQLYSPNPYRVQVDDDSTFSSLNKDYYTNNTYYTPTLNPGTWFWRIKAKDISGTWSDWSATWSFILATSMPSSSPTPSVPPNQSPSSTPPPSSVSQPTSSFVISNTPSQIDSDQSFNVSISLSLPDSHNTDLYLKGAFKKPDSSNYFGQTKVSGSWVKNGSSYSSQYPITTDSSGNWSGNLEIQPDSDDSGFTGTGDYIFKVGRYTSSGSGPTWSNESTIKIISLGNNDQDSVSTNSPSSTTNPSTSPSSVKTKTTSSSQSKSYDTLVYRSASVAGASASAIPESKIEVKNQKQTNPMVWIGLIFIFAGIGSIGYIYLKKNGKIPF</sequence>
<proteinExistence type="predicted"/>
<keyword evidence="2" id="KW-0472">Membrane</keyword>
<keyword evidence="2" id="KW-1133">Transmembrane helix</keyword>
<comment type="caution">
    <text evidence="4">The sequence shown here is derived from an EMBL/GenBank/DDBJ whole genome shotgun (WGS) entry which is preliminary data.</text>
</comment>
<feature type="transmembrane region" description="Helical" evidence="2">
    <location>
        <begin position="344"/>
        <end position="364"/>
    </location>
</feature>
<gene>
    <name evidence="4" type="ORF">A2867_01080</name>
</gene>
<organism evidence="4 5">
    <name type="scientific">Candidatus Daviesbacteria bacterium RIFCSPHIGHO2_01_FULL_40_11</name>
    <dbReference type="NCBI Taxonomy" id="1797762"/>
    <lineage>
        <taxon>Bacteria</taxon>
        <taxon>Candidatus Daviesiibacteriota</taxon>
    </lineage>
</organism>
<feature type="region of interest" description="Disordered" evidence="1">
    <location>
        <begin position="119"/>
        <end position="154"/>
    </location>
</feature>
<dbReference type="InterPro" id="IPR013783">
    <property type="entry name" value="Ig-like_fold"/>
</dbReference>
<keyword evidence="2" id="KW-0812">Transmembrane</keyword>
<evidence type="ECO:0000313" key="5">
    <source>
        <dbReference type="Proteomes" id="UP000177555"/>
    </source>
</evidence>
<evidence type="ECO:0008006" key="6">
    <source>
        <dbReference type="Google" id="ProtNLM"/>
    </source>
</evidence>
<accession>A0A1F5JHR8</accession>
<keyword evidence="3" id="KW-0732">Signal</keyword>